<dbReference type="PANTHER" id="PTHR10039">
    <property type="entry name" value="AMELOGENIN"/>
    <property type="match status" value="1"/>
</dbReference>
<keyword evidence="1" id="KW-0677">Repeat</keyword>
<reference evidence="3" key="1">
    <citation type="journal article" date="2023" name="IMA Fungus">
        <title>Comparative genomic study of the Penicillium genus elucidates a diverse pangenome and 15 lateral gene transfer events.</title>
        <authorList>
            <person name="Petersen C."/>
            <person name="Sorensen T."/>
            <person name="Nielsen M.R."/>
            <person name="Sondergaard T.E."/>
            <person name="Sorensen J.L."/>
            <person name="Fitzpatrick D.A."/>
            <person name="Frisvad J.C."/>
            <person name="Nielsen K.L."/>
        </authorList>
    </citation>
    <scope>NUCLEOTIDE SEQUENCE</scope>
    <source>
        <strain evidence="3">IBT 17514</strain>
    </source>
</reference>
<dbReference type="Gene3D" id="3.40.50.300">
    <property type="entry name" value="P-loop containing nucleotide triphosphate hydrolases"/>
    <property type="match status" value="1"/>
</dbReference>
<name>A0AAD6HVR7_9EURO</name>
<evidence type="ECO:0000313" key="4">
    <source>
        <dbReference type="Proteomes" id="UP001215712"/>
    </source>
</evidence>
<dbReference type="InterPro" id="IPR056884">
    <property type="entry name" value="NPHP3-like_N"/>
</dbReference>
<proteinExistence type="predicted"/>
<reference evidence="3" key="2">
    <citation type="submission" date="2023-01" db="EMBL/GenBank/DDBJ databases">
        <authorList>
            <person name="Petersen C."/>
        </authorList>
    </citation>
    <scope>NUCLEOTIDE SEQUENCE</scope>
    <source>
        <strain evidence="3">IBT 17514</strain>
    </source>
</reference>
<protein>
    <recommendedName>
        <fullName evidence="2">Nephrocystin 3-like N-terminal domain-containing protein</fullName>
    </recommendedName>
</protein>
<dbReference type="EMBL" id="JAQJAN010000001">
    <property type="protein sequence ID" value="KAJ5740250.1"/>
    <property type="molecule type" value="Genomic_DNA"/>
</dbReference>
<gene>
    <name evidence="3" type="ORF">N7493_000122</name>
</gene>
<evidence type="ECO:0000256" key="1">
    <source>
        <dbReference type="ARBA" id="ARBA00022737"/>
    </source>
</evidence>
<dbReference type="Proteomes" id="UP001215712">
    <property type="component" value="Unassembled WGS sequence"/>
</dbReference>
<feature type="domain" description="Nephrocystin 3-like N-terminal" evidence="2">
    <location>
        <begin position="4"/>
        <end position="138"/>
    </location>
</feature>
<organism evidence="3 4">
    <name type="scientific">Penicillium malachiteum</name>
    <dbReference type="NCBI Taxonomy" id="1324776"/>
    <lineage>
        <taxon>Eukaryota</taxon>
        <taxon>Fungi</taxon>
        <taxon>Dikarya</taxon>
        <taxon>Ascomycota</taxon>
        <taxon>Pezizomycotina</taxon>
        <taxon>Eurotiomycetes</taxon>
        <taxon>Eurotiomycetidae</taxon>
        <taxon>Eurotiales</taxon>
        <taxon>Aspergillaceae</taxon>
        <taxon>Penicillium</taxon>
    </lineage>
</organism>
<evidence type="ECO:0000259" key="2">
    <source>
        <dbReference type="Pfam" id="PF24883"/>
    </source>
</evidence>
<evidence type="ECO:0000313" key="3">
    <source>
        <dbReference type="EMBL" id="KAJ5740250.1"/>
    </source>
</evidence>
<dbReference type="Pfam" id="PF24883">
    <property type="entry name" value="NPHP3_N"/>
    <property type="match status" value="1"/>
</dbReference>
<dbReference type="AlphaFoldDB" id="A0AAD6HVR7"/>
<comment type="caution">
    <text evidence="3">The sequence shown here is derived from an EMBL/GenBank/DDBJ whole genome shotgun (WGS) entry which is preliminary data.</text>
</comment>
<keyword evidence="4" id="KW-1185">Reference proteome</keyword>
<dbReference type="InterPro" id="IPR027417">
    <property type="entry name" value="P-loop_NTPase"/>
</dbReference>
<sequence>MARTGKSTISRTVARSFKDTHLGASFFFKRGEGERGSARKLFPTLAKQLALIAGPSFNAALQEALQIDPGIASKSLNEQFQNLILKPMLKLDHSETSQATFIIIVIDALDECDHERDVRTIVQLLSLLQDQTELPIRLGFSDISGHYQDIALHEIPEEVTEHDIRLFLEDRFKKIKSDREISDEEWPSAETLRHLVTMSVPLFISAATVCRYAENTRWEPT</sequence>
<accession>A0AAD6HVR7</accession>